<accession>A0A427XX86</accession>
<evidence type="ECO:0000259" key="3">
    <source>
        <dbReference type="PROSITE" id="PS51228"/>
    </source>
</evidence>
<gene>
    <name evidence="4" type="ORF">EHS24_007135</name>
</gene>
<dbReference type="STRING" id="105984.A0A427XX86"/>
<keyword evidence="5" id="KW-1185">Reference proteome</keyword>
<keyword evidence="2" id="KW-0446">Lipid-binding</keyword>
<dbReference type="GO" id="GO:0006631">
    <property type="term" value="P:fatty acid metabolic process"/>
    <property type="evidence" value="ECO:0007669"/>
    <property type="project" value="TreeGrafter"/>
</dbReference>
<feature type="domain" description="ACB" evidence="3">
    <location>
        <begin position="2"/>
        <end position="91"/>
    </location>
</feature>
<dbReference type="InterPro" id="IPR035984">
    <property type="entry name" value="Acyl-CoA-binding_sf"/>
</dbReference>
<dbReference type="PANTHER" id="PTHR23310">
    <property type="entry name" value="ACYL-COA-BINDING PROTEIN, ACBP"/>
    <property type="match status" value="1"/>
</dbReference>
<comment type="similarity">
    <text evidence="1">Belongs to the ACBP family.</text>
</comment>
<evidence type="ECO:0000256" key="1">
    <source>
        <dbReference type="ARBA" id="ARBA00005567"/>
    </source>
</evidence>
<dbReference type="PANTHER" id="PTHR23310:SF62">
    <property type="entry name" value="ACYL-COA BINDING PROTEIN 1, ISOFORM A"/>
    <property type="match status" value="1"/>
</dbReference>
<dbReference type="EMBL" id="RSCE01000004">
    <property type="protein sequence ID" value="RSH83450.1"/>
    <property type="molecule type" value="Genomic_DNA"/>
</dbReference>
<dbReference type="PRINTS" id="PR00689">
    <property type="entry name" value="ACOABINDINGP"/>
</dbReference>
<sequence length="105" mass="11514">MSDAQFQKAVEIVRSLPPDGEVKPTQDQQLEFYAHFKQANEGDVSGPAPGAFNFTAKYKYNAWKKLEGTSKDEAKAKYVALLKGMLESASDETSKKLLAELEAAA</sequence>
<dbReference type="SUPFAM" id="SSF47027">
    <property type="entry name" value="Acyl-CoA binding protein"/>
    <property type="match status" value="1"/>
</dbReference>
<dbReference type="PROSITE" id="PS51228">
    <property type="entry name" value="ACB_2"/>
    <property type="match status" value="1"/>
</dbReference>
<name>A0A427XX86_9TREE</name>
<dbReference type="FunFam" id="1.20.80.10:FF:000010">
    <property type="entry name" value="Acyl-CoA-binding domain-containing protein 5"/>
    <property type="match status" value="1"/>
</dbReference>
<organism evidence="4 5">
    <name type="scientific">Apiotrichum porosum</name>
    <dbReference type="NCBI Taxonomy" id="105984"/>
    <lineage>
        <taxon>Eukaryota</taxon>
        <taxon>Fungi</taxon>
        <taxon>Dikarya</taxon>
        <taxon>Basidiomycota</taxon>
        <taxon>Agaricomycotina</taxon>
        <taxon>Tremellomycetes</taxon>
        <taxon>Trichosporonales</taxon>
        <taxon>Trichosporonaceae</taxon>
        <taxon>Apiotrichum</taxon>
    </lineage>
</organism>
<dbReference type="RefSeq" id="XP_028477402.1">
    <property type="nucleotide sequence ID" value="XM_028622510.1"/>
</dbReference>
<proteinExistence type="inferred from homology"/>
<evidence type="ECO:0000313" key="5">
    <source>
        <dbReference type="Proteomes" id="UP000279236"/>
    </source>
</evidence>
<dbReference type="GeneID" id="39591678"/>
<dbReference type="InterPro" id="IPR000582">
    <property type="entry name" value="Acyl-CoA-binding_protein"/>
</dbReference>
<dbReference type="OrthoDB" id="346910at2759"/>
<dbReference type="Proteomes" id="UP000279236">
    <property type="component" value="Unassembled WGS sequence"/>
</dbReference>
<protein>
    <recommendedName>
        <fullName evidence="3">ACB domain-containing protein</fullName>
    </recommendedName>
</protein>
<dbReference type="Gene3D" id="1.20.80.10">
    <property type="match status" value="1"/>
</dbReference>
<comment type="caution">
    <text evidence="4">The sequence shown here is derived from an EMBL/GenBank/DDBJ whole genome shotgun (WGS) entry which is preliminary data.</text>
</comment>
<evidence type="ECO:0000313" key="4">
    <source>
        <dbReference type="EMBL" id="RSH83450.1"/>
    </source>
</evidence>
<dbReference type="GO" id="GO:0000062">
    <property type="term" value="F:fatty-acyl-CoA binding"/>
    <property type="evidence" value="ECO:0007669"/>
    <property type="project" value="InterPro"/>
</dbReference>
<dbReference type="InterPro" id="IPR014352">
    <property type="entry name" value="FERM/acyl-CoA-bd_prot_sf"/>
</dbReference>
<dbReference type="Pfam" id="PF00887">
    <property type="entry name" value="ACBP"/>
    <property type="match status" value="1"/>
</dbReference>
<dbReference type="AlphaFoldDB" id="A0A427XX86"/>
<reference evidence="4 5" key="1">
    <citation type="submission" date="2018-11" db="EMBL/GenBank/DDBJ databases">
        <title>Genome sequence of Apiotrichum porosum DSM 27194.</title>
        <authorList>
            <person name="Aliyu H."/>
            <person name="Gorte O."/>
            <person name="Ochsenreither K."/>
        </authorList>
    </citation>
    <scope>NUCLEOTIDE SEQUENCE [LARGE SCALE GENOMIC DNA]</scope>
    <source>
        <strain evidence="4 5">DSM 27194</strain>
    </source>
</reference>
<evidence type="ECO:0000256" key="2">
    <source>
        <dbReference type="ARBA" id="ARBA00023121"/>
    </source>
</evidence>